<sequence length="942" mass="108434">MDSLKKSFKSYGSYKHSRKISSSAENTNITHEELPILFDQEDRRHHYHHHRSSSPPLMSNATTSNSDRGEVIVKIDDGDPAGAQGGAKIWRGSSYDFWPEGSDNKKNVVNGRGGNGDEEGFMFRQGAEDPPTKLIGNFLYQEKTSSEMSLDMDLDMDELKLNRNLPPVDESPVMSPMKNLASKDVKVSFEEPDSSVLEVANESVRRRHNKDGQGDQEFSRPPHPPQHDRRQANDGDGEVLRCTSNRSYERNNSTPRKSTLLRNKTKSRLHDPPEEQDRRSGRLQRSGQLFSGMLGKKGDDDEADPFLEDDIPVEFKKNQFSIWVFLEWLSLVLIVGALICTLCIPYIRDKTLWNLKLWKWEVMVLVLICGRLVSDWVIRILVFFIERNFLLRKRVLYFVYGVRKAVQNCLWLGFVLIAWHMLFDKRVETETRSDFLEYITKILLCFLIGTLIWLLKTLVVKVLASSFHVSTYFDRIQEALFNQFVIETLSGPPLIELQKSEEEEERLADEVQKLQNAGINIPPDLKENAFSPIHSTRLTRSGVLPKSPLLRSGKLSHPLSNRADDGITIDHLHKLNPKNISAWNMKRLMNIVRHGAISTLDEQILDSAHGDDNTKQIRSENEAKAAAKKIFHNVARRGSRYIFLEDLMRFLREDEAVKAMNFFEGASESGKISKSALKNWVVNAYRERRALSLSLNDTKTAVNKLHRMLNFIVAIVVVVIALLILEIASGKFLLLVSSQIVVVAFIFGNTCRTIFEAIIFLFVMHPFDVGDRCEIEGVQMIVEEMNILTTIFLRHDNQRIMYPNNVLATMSINNYYRSPDMGDTIEFYIHVATPLERIAQMKYRIESYIDNKKEHWYPAPIIVLRDFYELNMVKVSIWPTHRMNHQDMVERLVRRSLLIEEIIKIIRELDIQYRLQPLDVSIRSMPTTSERLPPSWATITST</sequence>
<name>A0ACB9PP84_BAUVA</name>
<organism evidence="1 2">
    <name type="scientific">Bauhinia variegata</name>
    <name type="common">Purple orchid tree</name>
    <name type="synonym">Phanera variegata</name>
    <dbReference type="NCBI Taxonomy" id="167791"/>
    <lineage>
        <taxon>Eukaryota</taxon>
        <taxon>Viridiplantae</taxon>
        <taxon>Streptophyta</taxon>
        <taxon>Embryophyta</taxon>
        <taxon>Tracheophyta</taxon>
        <taxon>Spermatophyta</taxon>
        <taxon>Magnoliopsida</taxon>
        <taxon>eudicotyledons</taxon>
        <taxon>Gunneridae</taxon>
        <taxon>Pentapetalae</taxon>
        <taxon>rosids</taxon>
        <taxon>fabids</taxon>
        <taxon>Fabales</taxon>
        <taxon>Fabaceae</taxon>
        <taxon>Cercidoideae</taxon>
        <taxon>Cercideae</taxon>
        <taxon>Bauhiniinae</taxon>
        <taxon>Bauhinia</taxon>
    </lineage>
</organism>
<proteinExistence type="predicted"/>
<dbReference type="EMBL" id="CM039428">
    <property type="protein sequence ID" value="KAI4350243.1"/>
    <property type="molecule type" value="Genomic_DNA"/>
</dbReference>
<evidence type="ECO:0000313" key="2">
    <source>
        <dbReference type="Proteomes" id="UP000828941"/>
    </source>
</evidence>
<evidence type="ECO:0000313" key="1">
    <source>
        <dbReference type="EMBL" id="KAI4350243.1"/>
    </source>
</evidence>
<dbReference type="Proteomes" id="UP000828941">
    <property type="component" value="Chromosome 3"/>
</dbReference>
<reference evidence="1 2" key="1">
    <citation type="journal article" date="2022" name="DNA Res.">
        <title>Chromosomal-level genome assembly of the orchid tree Bauhinia variegata (Leguminosae; Cercidoideae) supports the allotetraploid origin hypothesis of Bauhinia.</title>
        <authorList>
            <person name="Zhong Y."/>
            <person name="Chen Y."/>
            <person name="Zheng D."/>
            <person name="Pang J."/>
            <person name="Liu Y."/>
            <person name="Luo S."/>
            <person name="Meng S."/>
            <person name="Qian L."/>
            <person name="Wei D."/>
            <person name="Dai S."/>
            <person name="Zhou R."/>
        </authorList>
    </citation>
    <scope>NUCLEOTIDE SEQUENCE [LARGE SCALE GENOMIC DNA]</scope>
    <source>
        <strain evidence="1">BV-YZ2020</strain>
    </source>
</reference>
<comment type="caution">
    <text evidence="1">The sequence shown here is derived from an EMBL/GenBank/DDBJ whole genome shotgun (WGS) entry which is preliminary data.</text>
</comment>
<accession>A0ACB9PP84</accession>
<protein>
    <submittedName>
        <fullName evidence="1">Uncharacterized protein</fullName>
    </submittedName>
</protein>
<keyword evidence="2" id="KW-1185">Reference proteome</keyword>
<gene>
    <name evidence="1" type="ORF">L6164_004716</name>
</gene>